<proteinExistence type="predicted"/>
<name>A0ABW4S8N4_9RHOB</name>
<keyword evidence="2" id="KW-1185">Reference proteome</keyword>
<evidence type="ECO:0008006" key="3">
    <source>
        <dbReference type="Google" id="ProtNLM"/>
    </source>
</evidence>
<protein>
    <recommendedName>
        <fullName evidence="3">Sulfotransferase</fullName>
    </recommendedName>
</protein>
<dbReference type="Proteomes" id="UP001597353">
    <property type="component" value="Unassembled WGS sequence"/>
</dbReference>
<organism evidence="1 2">
    <name type="scientific">Halodurantibacterium flavum</name>
    <dbReference type="NCBI Taxonomy" id="1382802"/>
    <lineage>
        <taxon>Bacteria</taxon>
        <taxon>Pseudomonadati</taxon>
        <taxon>Pseudomonadota</taxon>
        <taxon>Alphaproteobacteria</taxon>
        <taxon>Rhodobacterales</taxon>
        <taxon>Paracoccaceae</taxon>
        <taxon>Halodurantibacterium</taxon>
    </lineage>
</organism>
<accession>A0ABW4S8N4</accession>
<evidence type="ECO:0000313" key="1">
    <source>
        <dbReference type="EMBL" id="MFD1913392.1"/>
    </source>
</evidence>
<comment type="caution">
    <text evidence="1">The sequence shown here is derived from an EMBL/GenBank/DDBJ whole genome shotgun (WGS) entry which is preliminary data.</text>
</comment>
<gene>
    <name evidence="1" type="ORF">ACFSGJ_14350</name>
</gene>
<dbReference type="RefSeq" id="WP_390263217.1">
    <property type="nucleotide sequence ID" value="NZ_JBHUGH010000011.1"/>
</dbReference>
<sequence>MQIIYHLGAHCTESERLCRSLLRDRGPLSKAGTVVAGPARFRHVLREALETLGGAPASAETQAFLLENVMDEDSPDRIIFCNENFLGQPNWALAQNQIYARAGEKTSGLRQLFPDAPTAFYLSMRSPATFLQTLISKGNAPKQTGAALLLDPATLRWSNTVASIREACPDATVTVWCDEDAPVIWETVMRDMAGIDDSLELAGAFDLVETLINKRGMRSLRQAIAPGMAPADRHRIIAAHLEKFGQADALDMEIDMPDWTQDYIDQLDAIYDADVEAMARMPGVRVLRP</sequence>
<reference evidence="2" key="1">
    <citation type="journal article" date="2019" name="Int. J. Syst. Evol. Microbiol.">
        <title>The Global Catalogue of Microorganisms (GCM) 10K type strain sequencing project: providing services to taxonomists for standard genome sequencing and annotation.</title>
        <authorList>
            <consortium name="The Broad Institute Genomics Platform"/>
            <consortium name="The Broad Institute Genome Sequencing Center for Infectious Disease"/>
            <person name="Wu L."/>
            <person name="Ma J."/>
        </authorList>
    </citation>
    <scope>NUCLEOTIDE SEQUENCE [LARGE SCALE GENOMIC DNA]</scope>
    <source>
        <strain evidence="2">CGMCC 4.7242</strain>
    </source>
</reference>
<dbReference type="EMBL" id="JBHUGH010000011">
    <property type="protein sequence ID" value="MFD1913392.1"/>
    <property type="molecule type" value="Genomic_DNA"/>
</dbReference>
<evidence type="ECO:0000313" key="2">
    <source>
        <dbReference type="Proteomes" id="UP001597353"/>
    </source>
</evidence>